<proteinExistence type="predicted"/>
<reference evidence="1" key="1">
    <citation type="submission" date="2023-06" db="EMBL/GenBank/DDBJ databases">
        <authorList>
            <consortium name="Lawrence Berkeley National Laboratory"/>
            <person name="Ahrendt S."/>
            <person name="Sahu N."/>
            <person name="Indic B."/>
            <person name="Wong-Bajracharya J."/>
            <person name="Merenyi Z."/>
            <person name="Ke H.-M."/>
            <person name="Monk M."/>
            <person name="Kocsube S."/>
            <person name="Drula E."/>
            <person name="Lipzen A."/>
            <person name="Balint B."/>
            <person name="Henrissat B."/>
            <person name="Andreopoulos B."/>
            <person name="Martin F.M."/>
            <person name="Harder C.B."/>
            <person name="Rigling D."/>
            <person name="Ford K.L."/>
            <person name="Foster G.D."/>
            <person name="Pangilinan J."/>
            <person name="Papanicolaou A."/>
            <person name="Barry K."/>
            <person name="LaButti K."/>
            <person name="Viragh M."/>
            <person name="Koriabine M."/>
            <person name="Yan M."/>
            <person name="Riley R."/>
            <person name="Champramary S."/>
            <person name="Plett K.L."/>
            <person name="Tsai I.J."/>
            <person name="Slot J."/>
            <person name="Sipos G."/>
            <person name="Plett J."/>
            <person name="Nagy L.G."/>
            <person name="Grigoriev I.V."/>
        </authorList>
    </citation>
    <scope>NUCLEOTIDE SEQUENCE</scope>
    <source>
        <strain evidence="1">FPL87.14</strain>
    </source>
</reference>
<gene>
    <name evidence="1" type="ORF">EV421DRAFT_1710094</name>
</gene>
<evidence type="ECO:0000313" key="1">
    <source>
        <dbReference type="EMBL" id="KAK0443520.1"/>
    </source>
</evidence>
<protein>
    <recommendedName>
        <fullName evidence="3">DUF4219 domain-containing protein</fullName>
    </recommendedName>
</protein>
<keyword evidence="2" id="KW-1185">Reference proteome</keyword>
<accession>A0AA39JKC1</accession>
<evidence type="ECO:0000313" key="2">
    <source>
        <dbReference type="Proteomes" id="UP001175226"/>
    </source>
</evidence>
<comment type="caution">
    <text evidence="1">The sequence shown here is derived from an EMBL/GenBank/DDBJ whole genome shotgun (WGS) entry which is preliminary data.</text>
</comment>
<name>A0AA39JKC1_9AGAR</name>
<dbReference type="AlphaFoldDB" id="A0AA39JKC1"/>
<evidence type="ECO:0008006" key="3">
    <source>
        <dbReference type="Google" id="ProtNLM"/>
    </source>
</evidence>
<feature type="non-terminal residue" evidence="1">
    <location>
        <position position="100"/>
    </location>
</feature>
<dbReference type="EMBL" id="JAUEPT010000022">
    <property type="protein sequence ID" value="KAK0443520.1"/>
    <property type="molecule type" value="Genomic_DNA"/>
</dbReference>
<dbReference type="Proteomes" id="UP001175226">
    <property type="component" value="Unassembled WGS sequence"/>
</dbReference>
<organism evidence="1 2">
    <name type="scientific">Armillaria borealis</name>
    <dbReference type="NCBI Taxonomy" id="47425"/>
    <lineage>
        <taxon>Eukaryota</taxon>
        <taxon>Fungi</taxon>
        <taxon>Dikarya</taxon>
        <taxon>Basidiomycota</taxon>
        <taxon>Agaricomycotina</taxon>
        <taxon>Agaricomycetes</taxon>
        <taxon>Agaricomycetidae</taxon>
        <taxon>Agaricales</taxon>
        <taxon>Marasmiineae</taxon>
        <taxon>Physalacriaceae</taxon>
        <taxon>Armillaria</taxon>
    </lineage>
</organism>
<sequence>MTDPGNEKKNSVTLLTGNNYDAWALRTMVVARKQQLEDMVTGNDDEPSTGRNSKGWKAWRDRRNAAAELIISRLDDAQLVHIRGLEGDPAGMWVRLATVH</sequence>